<keyword evidence="2" id="KW-1185">Reference proteome</keyword>
<sequence length="367" mass="39878">MRYFFVEPFDVVMLRGNRLFGESGSFGDAVMPPWPTVFAGAFRSLLWSALAKSDFDRIVGKEGSWGSFKLRWLSLAKDQRDGVVDIFVSIPKDTLVSSEGGGTVTLVPKQIDTDIVRSSSVLPLQCLTVGSVSGKFSSSGFVSMSELLKWLKGHGISDVVEGSELYVLESRLGIGLDSGAMTARSGALYTTQTVRMSPDVGFVVGIEGDEGKIPKSGLLRLGGDGRGARFRDIDSPLREIGENFVPDGARRFKVLALTPLMFKRGWLPDAVHDPDFRLRLGSDFSARLVSVALGRPETITGWDMAKNRPKLAKKCVPPGSIYYFDECEGDVGAFFDWVDSGMKDSDDIGGTESTLIEGFNVAVTGVW</sequence>
<dbReference type="AlphaFoldDB" id="A0A1M4XNG8"/>
<dbReference type="Gene3D" id="2.60.40.4350">
    <property type="match status" value="1"/>
</dbReference>
<evidence type="ECO:0000313" key="2">
    <source>
        <dbReference type="Proteomes" id="UP000184295"/>
    </source>
</evidence>
<dbReference type="STRING" id="1121881.SAMN02745225_02080"/>
<accession>A0A1M4XNG8</accession>
<dbReference type="EMBL" id="FQUL01000042">
    <property type="protein sequence ID" value="SHE95015.1"/>
    <property type="molecule type" value="Genomic_DNA"/>
</dbReference>
<name>A0A1M4XNG8_9ACTN</name>
<dbReference type="InterPro" id="IPR019117">
    <property type="entry name" value="CRISPR-assoc_protein_Cmr3"/>
</dbReference>
<dbReference type="Gene3D" id="3.30.70.2940">
    <property type="match status" value="1"/>
</dbReference>
<proteinExistence type="predicted"/>
<dbReference type="OrthoDB" id="6162707at2"/>
<dbReference type="RefSeq" id="WP_072792197.1">
    <property type="nucleotide sequence ID" value="NZ_FQUL01000042.1"/>
</dbReference>
<organism evidence="1 2">
    <name type="scientific">Ferrithrix thermotolerans DSM 19514</name>
    <dbReference type="NCBI Taxonomy" id="1121881"/>
    <lineage>
        <taxon>Bacteria</taxon>
        <taxon>Bacillati</taxon>
        <taxon>Actinomycetota</taxon>
        <taxon>Acidimicrobiia</taxon>
        <taxon>Acidimicrobiales</taxon>
        <taxon>Acidimicrobiaceae</taxon>
        <taxon>Ferrithrix</taxon>
    </lineage>
</organism>
<evidence type="ECO:0000313" key="1">
    <source>
        <dbReference type="EMBL" id="SHE95015.1"/>
    </source>
</evidence>
<dbReference type="Proteomes" id="UP000184295">
    <property type="component" value="Unassembled WGS sequence"/>
</dbReference>
<protein>
    <submittedName>
        <fullName evidence="1">CRISPR-associated protein Cmr3</fullName>
    </submittedName>
</protein>
<dbReference type="Pfam" id="PF09700">
    <property type="entry name" value="Cas_Cmr3"/>
    <property type="match status" value="1"/>
</dbReference>
<reference evidence="2" key="1">
    <citation type="submission" date="2016-11" db="EMBL/GenBank/DDBJ databases">
        <authorList>
            <person name="Varghese N."/>
            <person name="Submissions S."/>
        </authorList>
    </citation>
    <scope>NUCLEOTIDE SEQUENCE [LARGE SCALE GENOMIC DNA]</scope>
    <source>
        <strain evidence="2">DSM 19514</strain>
    </source>
</reference>
<gene>
    <name evidence="1" type="ORF">SAMN02745225_02080</name>
</gene>